<protein>
    <submittedName>
        <fullName evidence="3">Methyltransferase</fullName>
    </submittedName>
</protein>
<dbReference type="GO" id="GO:0032259">
    <property type="term" value="P:methylation"/>
    <property type="evidence" value="ECO:0007669"/>
    <property type="project" value="UniProtKB-KW"/>
</dbReference>
<dbReference type="EMBL" id="CM000950">
    <property type="protein sequence ID" value="EDY66861.2"/>
    <property type="molecule type" value="Genomic_DNA"/>
</dbReference>
<gene>
    <name evidence="3" type="ORF">SSDG_05178</name>
</gene>
<dbReference type="AlphaFoldDB" id="B5HJ50"/>
<keyword evidence="4" id="KW-1185">Reference proteome</keyword>
<feature type="region of interest" description="Disordered" evidence="1">
    <location>
        <begin position="207"/>
        <end position="227"/>
    </location>
</feature>
<accession>B5HJ50</accession>
<reference evidence="4" key="2">
    <citation type="submission" date="2009-10" db="EMBL/GenBank/DDBJ databases">
        <title>The genome sequence of Streptomyces pristinaespiralis strain ATCC 25486.</title>
        <authorList>
            <consortium name="The Broad Institute Genome Sequencing Platform"/>
            <consortium name="Broad Institute Microbial Sequencing Center"/>
            <person name="Fischbach M."/>
            <person name="Godfrey P."/>
            <person name="Ward D."/>
            <person name="Young S."/>
            <person name="Zeng Q."/>
            <person name="Koehrsen M."/>
            <person name="Alvarado L."/>
            <person name="Berlin A.M."/>
            <person name="Bochicchio J."/>
            <person name="Borenstein D."/>
            <person name="Chapman S.B."/>
            <person name="Chen Z."/>
            <person name="Engels R."/>
            <person name="Freedman E."/>
            <person name="Gellesch M."/>
            <person name="Goldberg J."/>
            <person name="Griggs A."/>
            <person name="Gujja S."/>
            <person name="Heilman E.R."/>
            <person name="Heiman D.I."/>
            <person name="Hepburn T.A."/>
            <person name="Howarth C."/>
            <person name="Jen D."/>
            <person name="Larson L."/>
            <person name="Lewis B."/>
            <person name="Mehta T."/>
            <person name="Park D."/>
            <person name="Pearson M."/>
            <person name="Richards J."/>
            <person name="Roberts A."/>
            <person name="Saif S."/>
            <person name="Shea T.D."/>
            <person name="Shenoy N."/>
            <person name="Sisk P."/>
            <person name="Stolte C."/>
            <person name="Sykes S.N."/>
            <person name="Thomson T."/>
            <person name="Walk T."/>
            <person name="White J."/>
            <person name="Yandava C."/>
            <person name="Straight P."/>
            <person name="Clardy J."/>
            <person name="Hung D."/>
            <person name="Kolter R."/>
            <person name="Mekalanos J."/>
            <person name="Walker S."/>
            <person name="Walsh C.T."/>
            <person name="Wieland-Brown L.C."/>
            <person name="Haas B."/>
            <person name="Nusbaum C."/>
            <person name="Birren B."/>
        </authorList>
    </citation>
    <scope>NUCLEOTIDE SEQUENCE [LARGE SCALE GENOMIC DNA]</scope>
    <source>
        <strain evidence="4">ATCC 25486 / DSM 40338 / CBS 914.69 / JCM 4507 / NBRC 13074 / NRRL 2958 / 5647</strain>
    </source>
</reference>
<dbReference type="Pfam" id="PF13649">
    <property type="entry name" value="Methyltransf_25"/>
    <property type="match status" value="1"/>
</dbReference>
<dbReference type="Proteomes" id="UP000002805">
    <property type="component" value="Chromosome"/>
</dbReference>
<keyword evidence="3" id="KW-0489">Methyltransferase</keyword>
<name>B5HJ50_STRE2</name>
<dbReference type="HOGENOM" id="CLU_060397_1_1_11"/>
<evidence type="ECO:0000313" key="4">
    <source>
        <dbReference type="Proteomes" id="UP000002805"/>
    </source>
</evidence>
<evidence type="ECO:0000256" key="1">
    <source>
        <dbReference type="SAM" id="MobiDB-lite"/>
    </source>
</evidence>
<reference evidence="4" key="1">
    <citation type="submission" date="2008-02" db="EMBL/GenBank/DDBJ databases">
        <authorList>
            <consortium name="The Broad Institute Genome Sequencing Platform"/>
            <person name="Fischbach M."/>
            <person name="Ward D."/>
            <person name="Young S."/>
            <person name="Jaffe D."/>
            <person name="Gnerre S."/>
            <person name="Berlin A."/>
            <person name="Heiman D."/>
            <person name="Hepburn T."/>
            <person name="Sykes S."/>
            <person name="Alvarado L."/>
            <person name="Kodira C.D."/>
            <person name="Straight P."/>
            <person name="Clardy J."/>
            <person name="Hung D."/>
            <person name="Kolter R."/>
            <person name="Mekalanos J."/>
            <person name="Walker S."/>
            <person name="Walsh C.T."/>
            <person name="Lander E."/>
            <person name="Galagan J."/>
            <person name="Nusbaum C."/>
            <person name="Birren B."/>
        </authorList>
    </citation>
    <scope>NUCLEOTIDE SEQUENCE [LARGE SCALE GENOMIC DNA]</scope>
    <source>
        <strain evidence="4">ATCC 25486 / DSM 40338 / CBS 914.69 / JCM 4507 / NBRC 13074 / NRRL 2958 / 5647</strain>
    </source>
</reference>
<dbReference type="PANTHER" id="PTHR42912">
    <property type="entry name" value="METHYLTRANSFERASE"/>
    <property type="match status" value="1"/>
</dbReference>
<dbReference type="InterPro" id="IPR029063">
    <property type="entry name" value="SAM-dependent_MTases_sf"/>
</dbReference>
<sequence>MAAGIHVRMDTDVEKTFLRDTRASYNAIAADYAERFEAEAKSLERAMLAAFAERVRADGAGPVVEFGSGPGRVSACLAGLGVDIRGIDLSPAMVALARRAYPQLRFDEGSMTELGGFADGSLAGVVAWYSMIHLPPAEVPGVLAGFHRILAPGGHLAVAFQVGDHISRYTEAFGHSVSLDFHRMRPDLVVEQLREAGFEVLARLEREPEEGEKTPQAYLVARRPGGE</sequence>
<dbReference type="CDD" id="cd02440">
    <property type="entry name" value="AdoMet_MTases"/>
    <property type="match status" value="1"/>
</dbReference>
<dbReference type="SUPFAM" id="SSF53335">
    <property type="entry name" value="S-adenosyl-L-methionine-dependent methyltransferases"/>
    <property type="match status" value="1"/>
</dbReference>
<dbReference type="GO" id="GO:0008168">
    <property type="term" value="F:methyltransferase activity"/>
    <property type="evidence" value="ECO:0007669"/>
    <property type="project" value="UniProtKB-KW"/>
</dbReference>
<feature type="domain" description="Methyltransferase" evidence="2">
    <location>
        <begin position="63"/>
        <end position="154"/>
    </location>
</feature>
<organism evidence="3 4">
    <name type="scientific">Streptomyces pristinaespiralis (strain ATCC 25486 / DSM 40338 / CBS 914.69 / JCM 4507 / KCC S-0507 / NBRC 13074 / NRRL 2958 / 5647)</name>
    <dbReference type="NCBI Taxonomy" id="457429"/>
    <lineage>
        <taxon>Bacteria</taxon>
        <taxon>Bacillati</taxon>
        <taxon>Actinomycetota</taxon>
        <taxon>Actinomycetes</taxon>
        <taxon>Kitasatosporales</taxon>
        <taxon>Streptomycetaceae</taxon>
        <taxon>Streptomyces</taxon>
    </lineage>
</organism>
<dbReference type="eggNOG" id="COG2226">
    <property type="taxonomic scope" value="Bacteria"/>
</dbReference>
<dbReference type="InterPro" id="IPR050508">
    <property type="entry name" value="Methyltransf_Superfamily"/>
</dbReference>
<keyword evidence="3" id="KW-0808">Transferase</keyword>
<proteinExistence type="predicted"/>
<evidence type="ECO:0000259" key="2">
    <source>
        <dbReference type="Pfam" id="PF13649"/>
    </source>
</evidence>
<dbReference type="InterPro" id="IPR041698">
    <property type="entry name" value="Methyltransf_25"/>
</dbReference>
<dbReference type="Gene3D" id="3.40.50.150">
    <property type="entry name" value="Vaccinia Virus protein VP39"/>
    <property type="match status" value="1"/>
</dbReference>
<evidence type="ECO:0000313" key="3">
    <source>
        <dbReference type="EMBL" id="EDY66861.2"/>
    </source>
</evidence>